<dbReference type="NCBIfam" id="TIGR00261">
    <property type="entry name" value="traB"/>
    <property type="match status" value="1"/>
</dbReference>
<organism evidence="2 3">
    <name type="scientific">Archaeoglobus sulfaticallidus PM70-1</name>
    <dbReference type="NCBI Taxonomy" id="387631"/>
    <lineage>
        <taxon>Archaea</taxon>
        <taxon>Methanobacteriati</taxon>
        <taxon>Methanobacteriota</taxon>
        <taxon>Archaeoglobi</taxon>
        <taxon>Archaeoglobales</taxon>
        <taxon>Archaeoglobaceae</taxon>
        <taxon>Archaeoglobus</taxon>
    </lineage>
</organism>
<protein>
    <submittedName>
        <fullName evidence="2">Pheromone shutdown-related protein TraB</fullName>
    </submittedName>
</protein>
<dbReference type="Pfam" id="PF01963">
    <property type="entry name" value="TraB_PrgY_gumN"/>
    <property type="match status" value="1"/>
</dbReference>
<dbReference type="eggNOG" id="arCOG02142">
    <property type="taxonomic scope" value="Archaea"/>
</dbReference>
<feature type="transmembrane region" description="Helical" evidence="1">
    <location>
        <begin position="274"/>
        <end position="293"/>
    </location>
</feature>
<dbReference type="InterPro" id="IPR002816">
    <property type="entry name" value="TraB/PrgY/GumN_fam"/>
</dbReference>
<evidence type="ECO:0000313" key="3">
    <source>
        <dbReference type="Proteomes" id="UP000013307"/>
    </source>
</evidence>
<dbReference type="Proteomes" id="UP000013307">
    <property type="component" value="Chromosome"/>
</dbReference>
<evidence type="ECO:0000256" key="1">
    <source>
        <dbReference type="SAM" id="Phobius"/>
    </source>
</evidence>
<gene>
    <name evidence="2" type="ORF">Asulf_01845</name>
</gene>
<dbReference type="PANTHER" id="PTHR21530:SF7">
    <property type="entry name" value="TRAB DOMAIN-CONTAINING PROTEIN"/>
    <property type="match status" value="1"/>
</dbReference>
<keyword evidence="1" id="KW-1133">Transmembrane helix</keyword>
<sequence length="401" mass="44897">MNDENIRENIDERIILVGTAHVSKKSIEQVKETILSEKPDAVAIELDEKRFFALVHKKAQEISIVDVIKRGETHLLLFQLLLSYFQRKVGEKYGVTPGEEMLKAIEVAKEVGADILLIDRDISITFKRFWSSLSFIEKVKLFVSLIVSLFHKEEIEVDELLKEDIITAMVSEFEKISPNAVNALIKERDTYMAGKLLQFSKRYNKIVAVVGAGHVNGIKEKLKGGEIPDLDALLEVKQSRFNLAKTIGYSIFAFVAIIFISVLLSLNTELILKAFIYWFLINGILSALGALLARGSPLSILSAFLFAWLTSLNPAIAAGWISGIVEAWVRKPTSKDLEKLSEARSIRDLLDNKFFRVLLVAALTNLGSMIGTFIGIYAVLNLTGIDITEILKNRIASMIHF</sequence>
<dbReference type="AlphaFoldDB" id="N0BDV9"/>
<feature type="transmembrane region" description="Helical" evidence="1">
    <location>
        <begin position="305"/>
        <end position="329"/>
    </location>
</feature>
<dbReference type="RefSeq" id="WP_015591412.1">
    <property type="nucleotide sequence ID" value="NC_021169.1"/>
</dbReference>
<proteinExistence type="predicted"/>
<dbReference type="KEGG" id="ast:Asulf_01845"/>
<evidence type="ECO:0000313" key="2">
    <source>
        <dbReference type="EMBL" id="AGK61814.1"/>
    </source>
</evidence>
<keyword evidence="1" id="KW-0812">Transmembrane</keyword>
<dbReference type="STRING" id="387631.Asulf_01845"/>
<keyword evidence="3" id="KW-1185">Reference proteome</keyword>
<dbReference type="CDD" id="cd14726">
    <property type="entry name" value="TraB_PrgY-like"/>
    <property type="match status" value="1"/>
</dbReference>
<accession>N0BDV9</accession>
<dbReference type="HOGENOM" id="CLU_032780_1_0_2"/>
<dbReference type="OrthoDB" id="185689at2157"/>
<dbReference type="InterPro" id="IPR046345">
    <property type="entry name" value="TraB_PrgY-like"/>
</dbReference>
<feature type="transmembrane region" description="Helical" evidence="1">
    <location>
        <begin position="247"/>
        <end position="267"/>
    </location>
</feature>
<feature type="transmembrane region" description="Helical" evidence="1">
    <location>
        <begin position="354"/>
        <end position="380"/>
    </location>
</feature>
<dbReference type="EMBL" id="CP005290">
    <property type="protein sequence ID" value="AGK61814.1"/>
    <property type="molecule type" value="Genomic_DNA"/>
</dbReference>
<reference evidence="2 3" key="1">
    <citation type="journal article" date="2013" name="Genome Announc.">
        <title>Complete Genome Sequence of the Thermophilic and Facultatively Chemolithoautotrophic Sulfate Reducer Archaeoglobus sulfaticallidus Strain PM70-1T.</title>
        <authorList>
            <person name="Stokke R."/>
            <person name="Hocking W.P."/>
            <person name="Steinsbu B.O."/>
            <person name="Steen I.H."/>
        </authorList>
    </citation>
    <scope>NUCLEOTIDE SEQUENCE [LARGE SCALE GENOMIC DNA]</scope>
    <source>
        <strain evidence="2">PM70-1</strain>
    </source>
</reference>
<name>N0BDV9_9EURY</name>
<keyword evidence="1" id="KW-0472">Membrane</keyword>
<dbReference type="GeneID" id="15393480"/>
<dbReference type="InterPro" id="IPR005230">
    <property type="entry name" value="TraB_bac"/>
</dbReference>
<dbReference type="PANTHER" id="PTHR21530">
    <property type="entry name" value="PHEROMONE SHUTDOWN PROTEIN"/>
    <property type="match status" value="1"/>
</dbReference>